<reference evidence="1" key="1">
    <citation type="submission" date="2020-03" db="EMBL/GenBank/DDBJ databases">
        <title>The deep terrestrial virosphere.</title>
        <authorList>
            <person name="Holmfeldt K."/>
            <person name="Nilsson E."/>
            <person name="Simone D."/>
            <person name="Lopez-Fernandez M."/>
            <person name="Wu X."/>
            <person name="de Brujin I."/>
            <person name="Lundin D."/>
            <person name="Andersson A."/>
            <person name="Bertilsson S."/>
            <person name="Dopson M."/>
        </authorList>
    </citation>
    <scope>NUCLEOTIDE SEQUENCE</scope>
    <source>
        <strain evidence="1">TM448A01582</strain>
    </source>
</reference>
<gene>
    <name evidence="1" type="ORF">TM448A01582_0016</name>
</gene>
<organism evidence="1">
    <name type="scientific">viral metagenome</name>
    <dbReference type="NCBI Taxonomy" id="1070528"/>
    <lineage>
        <taxon>unclassified sequences</taxon>
        <taxon>metagenomes</taxon>
        <taxon>organismal metagenomes</taxon>
    </lineage>
</organism>
<sequence>MLHYGNKVIVNGTYDSNTFTDHTGIIVCISEKIGVCFIDTKRLSGLHDLSHRLKNNSGYFVNESMVTKSIHKKLIDFTQLDFTQNYQIETYDGFNSLIIIESRKNINTIIVRDEETGIYSTIDRRFIKSIREVHIEQIECENFHYYNIKLKGNMIRNVQYYNGKYYCLEDSDLIRNQDKISRIIEEVPIEKAQKIVNTAIRDRIEYCIGIENANIRSKTQTLLSYKKSVVELKDCIKNLDGKIYIHTLNLNNINNTPLQFTKEYENFESIVELLNKIIIKTKPLKFIGRNYPGIEIIIDKIADCITVDGYHPHTSSGGQMCFGNFAERVERLLNNKAWLEIIEIVNKWIPIYNKDGLWRYPGNYIMCNQCKKVWNISGLDYIHDEKQFCSSVCMENYIKENRKEIEHEDSDSSDSFA</sequence>
<name>A0A6H1ZQ56_9ZZZZ</name>
<dbReference type="EMBL" id="MT144171">
    <property type="protein sequence ID" value="QJA50063.1"/>
    <property type="molecule type" value="Genomic_DNA"/>
</dbReference>
<proteinExistence type="predicted"/>
<evidence type="ECO:0000313" key="1">
    <source>
        <dbReference type="EMBL" id="QJA50063.1"/>
    </source>
</evidence>
<dbReference type="AlphaFoldDB" id="A0A6H1ZQ56"/>
<protein>
    <submittedName>
        <fullName evidence="1">Uncharacterized protein</fullName>
    </submittedName>
</protein>
<accession>A0A6H1ZQ56</accession>